<sequence length="180" mass="19621">MSDMLHVSARRRVHPCRVRVGGACRPACLTPELTNGQDTGAAPSKLQLDACGPCMRRAWQRSTLQQIFSRERMSLSSGSAGRSAASRQATRAIAAERYDHVPMRLPRIARFADQSKVNALRPMEPMFLPWCKPQGCAGADIGLGLTADPRASSCTAAICPLQRCPPSTLDHHHLPQARQP</sequence>
<dbReference type="AlphaFoldDB" id="A0A316VRD4"/>
<proteinExistence type="predicted"/>
<dbReference type="InParanoid" id="A0A316VRD4"/>
<evidence type="ECO:0000313" key="2">
    <source>
        <dbReference type="Proteomes" id="UP000245783"/>
    </source>
</evidence>
<accession>A0A316VRD4</accession>
<gene>
    <name evidence="1" type="ORF">IE81DRAFT_15429</name>
</gene>
<dbReference type="RefSeq" id="XP_025366768.1">
    <property type="nucleotide sequence ID" value="XM_025510471.1"/>
</dbReference>
<dbReference type="GeneID" id="37032341"/>
<protein>
    <submittedName>
        <fullName evidence="1">Uncharacterized protein</fullName>
    </submittedName>
</protein>
<dbReference type="EMBL" id="KZ819455">
    <property type="protein sequence ID" value="PWN39608.1"/>
    <property type="molecule type" value="Genomic_DNA"/>
</dbReference>
<evidence type="ECO:0000313" key="1">
    <source>
        <dbReference type="EMBL" id="PWN39608.1"/>
    </source>
</evidence>
<keyword evidence="2" id="KW-1185">Reference proteome</keyword>
<name>A0A316VRD4_9BASI</name>
<dbReference type="Proteomes" id="UP000245783">
    <property type="component" value="Unassembled WGS sequence"/>
</dbReference>
<reference evidence="1 2" key="1">
    <citation type="journal article" date="2018" name="Mol. Biol. Evol.">
        <title>Broad Genomic Sampling Reveals a Smut Pathogenic Ancestry of the Fungal Clade Ustilaginomycotina.</title>
        <authorList>
            <person name="Kijpornyongpan T."/>
            <person name="Mondo S.J."/>
            <person name="Barry K."/>
            <person name="Sandor L."/>
            <person name="Lee J."/>
            <person name="Lipzen A."/>
            <person name="Pangilinan J."/>
            <person name="LaButti K."/>
            <person name="Hainaut M."/>
            <person name="Henrissat B."/>
            <person name="Grigoriev I.V."/>
            <person name="Spatafora J.W."/>
            <person name="Aime M.C."/>
        </authorList>
    </citation>
    <scope>NUCLEOTIDE SEQUENCE [LARGE SCALE GENOMIC DNA]</scope>
    <source>
        <strain evidence="1 2">MCA 4658</strain>
    </source>
</reference>
<organism evidence="1 2">
    <name type="scientific">Ceraceosorus guamensis</name>
    <dbReference type="NCBI Taxonomy" id="1522189"/>
    <lineage>
        <taxon>Eukaryota</taxon>
        <taxon>Fungi</taxon>
        <taxon>Dikarya</taxon>
        <taxon>Basidiomycota</taxon>
        <taxon>Ustilaginomycotina</taxon>
        <taxon>Exobasidiomycetes</taxon>
        <taxon>Ceraceosorales</taxon>
        <taxon>Ceraceosoraceae</taxon>
        <taxon>Ceraceosorus</taxon>
    </lineage>
</organism>